<comment type="caution">
    <text evidence="1">The sequence shown here is derived from an EMBL/GenBank/DDBJ whole genome shotgun (WGS) entry which is preliminary data.</text>
</comment>
<protein>
    <submittedName>
        <fullName evidence="1">Uncharacterized protein</fullName>
    </submittedName>
</protein>
<name>A0A644XW49_9ZZZZ</name>
<gene>
    <name evidence="1" type="ORF">SDC9_66845</name>
</gene>
<accession>A0A644XW49</accession>
<proteinExistence type="predicted"/>
<evidence type="ECO:0000313" key="1">
    <source>
        <dbReference type="EMBL" id="MPM20415.1"/>
    </source>
</evidence>
<organism evidence="1">
    <name type="scientific">bioreactor metagenome</name>
    <dbReference type="NCBI Taxonomy" id="1076179"/>
    <lineage>
        <taxon>unclassified sequences</taxon>
        <taxon>metagenomes</taxon>
        <taxon>ecological metagenomes</taxon>
    </lineage>
</organism>
<dbReference type="EMBL" id="VSSQ01003376">
    <property type="protein sequence ID" value="MPM20415.1"/>
    <property type="molecule type" value="Genomic_DNA"/>
</dbReference>
<sequence>MFQARVAAVAGDAVALAGGEAARGMCQRHAAIGEHFGLQRACGVREHRDQLVAVHLQRHAPAEGAQLRRPGHRVRVEHVELRPGDKGLLARQQADGRHVVGFDQKFPVVHHLLHQGQIGGGFGQHQRAQHHLLALVAQPVANVDPVLEPHFLAARAHGFAEVDDVHRRPRHGLVKREDVFAGPVVKQGTEGELHMRSFVDVWWRAVRCAL</sequence>
<dbReference type="AlphaFoldDB" id="A0A644XW49"/>
<reference evidence="1" key="1">
    <citation type="submission" date="2019-08" db="EMBL/GenBank/DDBJ databases">
        <authorList>
            <person name="Kucharzyk K."/>
            <person name="Murdoch R.W."/>
            <person name="Higgins S."/>
            <person name="Loffler F."/>
        </authorList>
    </citation>
    <scope>NUCLEOTIDE SEQUENCE</scope>
</reference>